<dbReference type="InterPro" id="IPR056884">
    <property type="entry name" value="NPHP3-like_N"/>
</dbReference>
<evidence type="ECO:0000256" key="1">
    <source>
        <dbReference type="ARBA" id="ARBA00022737"/>
    </source>
</evidence>
<dbReference type="SUPFAM" id="SSF52540">
    <property type="entry name" value="P-loop containing nucleoside triphosphate hydrolases"/>
    <property type="match status" value="1"/>
</dbReference>
<dbReference type="InterPro" id="IPR002110">
    <property type="entry name" value="Ankyrin_rpt"/>
</dbReference>
<organism evidence="3 4">
    <name type="scientific">Aspergillus lucknowensis</name>
    <dbReference type="NCBI Taxonomy" id="176173"/>
    <lineage>
        <taxon>Eukaryota</taxon>
        <taxon>Fungi</taxon>
        <taxon>Dikarya</taxon>
        <taxon>Ascomycota</taxon>
        <taxon>Pezizomycotina</taxon>
        <taxon>Eurotiomycetes</taxon>
        <taxon>Eurotiomycetidae</taxon>
        <taxon>Eurotiales</taxon>
        <taxon>Aspergillaceae</taxon>
        <taxon>Aspergillus</taxon>
        <taxon>Aspergillus subgen. Nidulantes</taxon>
    </lineage>
</organism>
<evidence type="ECO:0000313" key="4">
    <source>
        <dbReference type="Proteomes" id="UP001610432"/>
    </source>
</evidence>
<dbReference type="EMBL" id="JBFXLQ010000077">
    <property type="protein sequence ID" value="KAL2861005.1"/>
    <property type="molecule type" value="Genomic_DNA"/>
</dbReference>
<dbReference type="GeneID" id="98145598"/>
<comment type="caution">
    <text evidence="3">The sequence shown here is derived from an EMBL/GenBank/DDBJ whole genome shotgun (WGS) entry which is preliminary data.</text>
</comment>
<evidence type="ECO:0000313" key="3">
    <source>
        <dbReference type="EMBL" id="KAL2861005.1"/>
    </source>
</evidence>
<sequence length="1167" mass="131036">MGSPALVPQQANPTANWLPLNQASDNYEKTAHIETGKADSQVDQSDVHRSRYGDNTGSVIVTPDLWSAAYREAIDNMKEEIDIAILTGKSVEQLFRELEGYGKKAATESLFLRGVNCLHSLQVPLERLKLALDLASPLTSLEPATSAAFGVVRGVTAIAISFATADLGFAKQIGDMLVQISYIDDCDTLGQKTERKDIHKALVMVYQKLLEFYKAAFEVLTKRGPKLITNVVLDTGQLPSIVQEFLTYANALQAIIQKATLDIMADISSMLYDREVASWLGRGKLSRQSEYNASLREIRADKACEFLLLNTMFINWYRASGPQQLAIVGEMGSGKTMAMAFLVDELSRRKEHQLPVPKICYYYCRDDETGKAVYIYSALLLSLLQQLQGLLKPFVDWYKEAQASGISDPAKDVRKLEEFLQRLLQSTDRQVLFLIDGLDECDTDSRNRLLEFLKSLSQKRFRVKSILSSRPQEEILEQLGDMPRIELSSDAQRDGIIVERMVETQLRHLSTDMKALVMERLGSSAQGSAIWTKMTVALIRIKNIRAIGPMRRFLEGIPLPDQLSELYRTLLLRCTLSDSENQEFAAIALKLLAVSQRPLSILELAWAVALGVAQDVSTIGALAERVDPQRVMSLINPFIAAVDFSDLKKRQVRFVHQSAKEFVMKESASYRPCLPGLAISGIDQSVPAQCLEGLEAFALAICVRYLLLDDVDDRDLFSEEQMAIAELPHEIELFTDNEQPVEYNPYCTWETWEEDMVHYDPADRGFGEFFVYASSHWLDHFGAATFGGAPLPSLASIETLCRAGSTRLRNWTQQNCRPGCAILARFEFESSLYDPLSIAALYGSDVILRGMLENSDFDDGSFLPNTAMQAASEVLQRGVAPRLRMLFFDDRLRCHLQTLDFFQLIIRHCHNPVIQHLDWDAVFDLVNCVSDKLAEEKWGNELLCLAASARCMPLVHRLVTNAQHHAGLKEELVLGSRLERQWSIENPPHQSIGEAVLENHIDVVEYLLGEDFEVHLRYLNSRGENVLHLASKLCNPEMYSLLVPRFQEGTHQTDHIGDTPLVRIIMNSSTPGNRYESAKILLLKSGIDWERLTWDGQQHPLRLAVQLGDLEMCRVLISAGKMNPLGALSRDGDGRLALKDEPAGNEGHRRQILRLLCAHLESIEAQC</sequence>
<dbReference type="SUPFAM" id="SSF48403">
    <property type="entry name" value="Ankyrin repeat"/>
    <property type="match status" value="1"/>
</dbReference>
<name>A0ABR4L901_9EURO</name>
<dbReference type="Gene3D" id="3.40.50.300">
    <property type="entry name" value="P-loop containing nucleotide triphosphate hydrolases"/>
    <property type="match status" value="1"/>
</dbReference>
<dbReference type="Pfam" id="PF12796">
    <property type="entry name" value="Ank_2"/>
    <property type="match status" value="1"/>
</dbReference>
<dbReference type="InterPro" id="IPR007111">
    <property type="entry name" value="NACHT_NTPase"/>
</dbReference>
<proteinExistence type="predicted"/>
<dbReference type="Pfam" id="PF24883">
    <property type="entry name" value="NPHP3_N"/>
    <property type="match status" value="1"/>
</dbReference>
<dbReference type="PANTHER" id="PTHR10039:SF10">
    <property type="entry name" value="NACHT DOMAIN-CONTAINING PROTEIN"/>
    <property type="match status" value="1"/>
</dbReference>
<dbReference type="RefSeq" id="XP_070880899.1">
    <property type="nucleotide sequence ID" value="XM_071030526.1"/>
</dbReference>
<gene>
    <name evidence="3" type="ORF">BJX67DRAFT_367453</name>
</gene>
<keyword evidence="1" id="KW-0677">Repeat</keyword>
<feature type="domain" description="NACHT" evidence="2">
    <location>
        <begin position="323"/>
        <end position="471"/>
    </location>
</feature>
<evidence type="ECO:0000259" key="2">
    <source>
        <dbReference type="PROSITE" id="PS50837"/>
    </source>
</evidence>
<keyword evidence="4" id="KW-1185">Reference proteome</keyword>
<accession>A0ABR4L901</accession>
<dbReference type="InterPro" id="IPR027417">
    <property type="entry name" value="P-loop_NTPase"/>
</dbReference>
<dbReference type="Gene3D" id="1.25.40.20">
    <property type="entry name" value="Ankyrin repeat-containing domain"/>
    <property type="match status" value="1"/>
</dbReference>
<dbReference type="PROSITE" id="PS50837">
    <property type="entry name" value="NACHT"/>
    <property type="match status" value="1"/>
</dbReference>
<protein>
    <recommendedName>
        <fullName evidence="2">NACHT domain-containing protein</fullName>
    </recommendedName>
</protein>
<dbReference type="PANTHER" id="PTHR10039">
    <property type="entry name" value="AMELOGENIN"/>
    <property type="match status" value="1"/>
</dbReference>
<dbReference type="InterPro" id="IPR036770">
    <property type="entry name" value="Ankyrin_rpt-contain_sf"/>
</dbReference>
<dbReference type="Proteomes" id="UP001610432">
    <property type="component" value="Unassembled WGS sequence"/>
</dbReference>
<reference evidence="3 4" key="1">
    <citation type="submission" date="2024-07" db="EMBL/GenBank/DDBJ databases">
        <title>Section-level genome sequencing and comparative genomics of Aspergillus sections Usti and Cavernicolus.</title>
        <authorList>
            <consortium name="Lawrence Berkeley National Laboratory"/>
            <person name="Nybo J.L."/>
            <person name="Vesth T.C."/>
            <person name="Theobald S."/>
            <person name="Frisvad J.C."/>
            <person name="Larsen T.O."/>
            <person name="Kjaerboelling I."/>
            <person name="Rothschild-Mancinelli K."/>
            <person name="Lyhne E.K."/>
            <person name="Kogle M.E."/>
            <person name="Barry K."/>
            <person name="Clum A."/>
            <person name="Na H."/>
            <person name="Ledsgaard L."/>
            <person name="Lin J."/>
            <person name="Lipzen A."/>
            <person name="Kuo A."/>
            <person name="Riley R."/>
            <person name="Mondo S."/>
            <person name="Labutti K."/>
            <person name="Haridas S."/>
            <person name="Pangalinan J."/>
            <person name="Salamov A.A."/>
            <person name="Simmons B.A."/>
            <person name="Magnuson J.K."/>
            <person name="Chen J."/>
            <person name="Drula E."/>
            <person name="Henrissat B."/>
            <person name="Wiebenga A."/>
            <person name="Lubbers R.J."/>
            <person name="Gomes A.C."/>
            <person name="Macurrencykelacurrency M.R."/>
            <person name="Stajich J."/>
            <person name="Grigoriev I.V."/>
            <person name="Mortensen U.H."/>
            <person name="De Vries R.P."/>
            <person name="Baker S.E."/>
            <person name="Andersen M.R."/>
        </authorList>
    </citation>
    <scope>NUCLEOTIDE SEQUENCE [LARGE SCALE GENOMIC DNA]</scope>
    <source>
        <strain evidence="3 4">CBS 449.75</strain>
    </source>
</reference>